<keyword evidence="9" id="KW-1278">Translocase</keyword>
<comment type="subcellular location">
    <subcellularLocation>
        <location evidence="2 17">Mitochondrion membrane</location>
        <topology evidence="2 17">Multi-pass membrane protein</topology>
    </subcellularLocation>
</comment>
<dbReference type="InterPro" id="IPR001750">
    <property type="entry name" value="ND/Mrp_TM"/>
</dbReference>
<evidence type="ECO:0000256" key="16">
    <source>
        <dbReference type="ARBA" id="ARBA00049551"/>
    </source>
</evidence>
<dbReference type="GO" id="GO:0003954">
    <property type="term" value="F:NADH dehydrogenase activity"/>
    <property type="evidence" value="ECO:0007669"/>
    <property type="project" value="TreeGrafter"/>
</dbReference>
<keyword evidence="8 17" id="KW-0812">Transmembrane</keyword>
<feature type="transmembrane region" description="Helical" evidence="17">
    <location>
        <begin position="344"/>
        <end position="362"/>
    </location>
</feature>
<evidence type="ECO:0000256" key="17">
    <source>
        <dbReference type="RuleBase" id="RU003297"/>
    </source>
</evidence>
<keyword evidence="7 17" id="KW-0679">Respiratory chain</keyword>
<dbReference type="Pfam" id="PF01059">
    <property type="entry name" value="Oxidored_q5_N"/>
    <property type="match status" value="1"/>
</dbReference>
<name>A0A6B9VYC0_9ORTH</name>
<proteinExistence type="inferred from homology"/>
<evidence type="ECO:0000256" key="7">
    <source>
        <dbReference type="ARBA" id="ARBA00022660"/>
    </source>
</evidence>
<feature type="transmembrane region" description="Helical" evidence="17">
    <location>
        <begin position="183"/>
        <end position="205"/>
    </location>
</feature>
<feature type="transmembrane region" description="Helical" evidence="17">
    <location>
        <begin position="89"/>
        <end position="107"/>
    </location>
</feature>
<keyword evidence="11 17" id="KW-1133">Transmembrane helix</keyword>
<dbReference type="GO" id="GO:0042773">
    <property type="term" value="P:ATP synthesis coupled electron transport"/>
    <property type="evidence" value="ECO:0007669"/>
    <property type="project" value="InterPro"/>
</dbReference>
<feature type="domain" description="NADH:ubiquinone oxidoreductase chain 4 N-terminal" evidence="19">
    <location>
        <begin position="1"/>
        <end position="103"/>
    </location>
</feature>
<evidence type="ECO:0000256" key="12">
    <source>
        <dbReference type="ARBA" id="ARBA00023027"/>
    </source>
</evidence>
<protein>
    <recommendedName>
        <fullName evidence="5 17">NADH-ubiquinone oxidoreductase chain 4</fullName>
        <ecNumber evidence="4 17">7.1.1.2</ecNumber>
    </recommendedName>
</protein>
<evidence type="ECO:0000256" key="3">
    <source>
        <dbReference type="ARBA" id="ARBA00009025"/>
    </source>
</evidence>
<dbReference type="EMBL" id="MK303550">
    <property type="protein sequence ID" value="QHQ73090.1"/>
    <property type="molecule type" value="Genomic_DNA"/>
</dbReference>
<dbReference type="GO" id="GO:0008137">
    <property type="term" value="F:NADH dehydrogenase (ubiquinone) activity"/>
    <property type="evidence" value="ECO:0007669"/>
    <property type="project" value="UniProtKB-UniRule"/>
</dbReference>
<feature type="transmembrane region" description="Helical" evidence="17">
    <location>
        <begin position="299"/>
        <end position="323"/>
    </location>
</feature>
<evidence type="ECO:0000256" key="4">
    <source>
        <dbReference type="ARBA" id="ARBA00012944"/>
    </source>
</evidence>
<feature type="transmembrane region" description="Helical" evidence="17">
    <location>
        <begin position="57"/>
        <end position="77"/>
    </location>
</feature>
<accession>A0A6B9VYC0</accession>
<keyword evidence="6 17" id="KW-0813">Transport</keyword>
<evidence type="ECO:0000256" key="10">
    <source>
        <dbReference type="ARBA" id="ARBA00022982"/>
    </source>
</evidence>
<dbReference type="GO" id="GO:0031966">
    <property type="term" value="C:mitochondrial membrane"/>
    <property type="evidence" value="ECO:0007669"/>
    <property type="project" value="UniProtKB-SubCell"/>
</dbReference>
<evidence type="ECO:0000256" key="6">
    <source>
        <dbReference type="ARBA" id="ARBA00022448"/>
    </source>
</evidence>
<organism evidence="20">
    <name type="scientific">Dianemobius fascipes</name>
    <dbReference type="NCBI Taxonomy" id="1581339"/>
    <lineage>
        <taxon>Eukaryota</taxon>
        <taxon>Metazoa</taxon>
        <taxon>Ecdysozoa</taxon>
        <taxon>Arthropoda</taxon>
        <taxon>Hexapoda</taxon>
        <taxon>Insecta</taxon>
        <taxon>Pterygota</taxon>
        <taxon>Neoptera</taxon>
        <taxon>Polyneoptera</taxon>
        <taxon>Orthoptera</taxon>
        <taxon>Ensifera</taxon>
        <taxon>Gryllidea</taxon>
        <taxon>Grylloidea</taxon>
        <taxon>Trigonidiidae</taxon>
        <taxon>Nemobiinae</taxon>
        <taxon>Dianemobius</taxon>
    </lineage>
</organism>
<reference evidence="20" key="1">
    <citation type="journal article" date="2019" name="Sci. Rep.">
        <title>Mitochondrial genome characterization of the family Trigonidiidae (Orthoptera) reveals novel structural features and nad1 transcript ends.</title>
        <authorList>
            <person name="Ma C."/>
            <person name="Wang Y."/>
            <person name="Zhang L."/>
            <person name="Li J."/>
        </authorList>
    </citation>
    <scope>NUCLEOTIDE SEQUENCE</scope>
</reference>
<feature type="transmembrane region" description="Helical" evidence="17">
    <location>
        <begin position="140"/>
        <end position="163"/>
    </location>
</feature>
<feature type="transmembrane region" description="Helical" evidence="17">
    <location>
        <begin position="113"/>
        <end position="133"/>
    </location>
</feature>
<feature type="transmembrane region" description="Helical" evidence="17">
    <location>
        <begin position="31"/>
        <end position="51"/>
    </location>
</feature>
<comment type="function">
    <text evidence="1">Core subunit of the mitochondrial membrane respiratory chain NADH dehydrogenase (Complex I) that is believed to belong to the minimal assembly required for catalysis. Complex I functions in the transfer of electrons from NADH to the respiratory chain. The immediate electron acceptor for the enzyme is believed to be ubiquinone.</text>
</comment>
<evidence type="ECO:0000313" key="20">
    <source>
        <dbReference type="EMBL" id="QHQ73090.1"/>
    </source>
</evidence>
<comment type="similarity">
    <text evidence="3 17">Belongs to the complex I subunit 4 family.</text>
</comment>
<evidence type="ECO:0000259" key="18">
    <source>
        <dbReference type="Pfam" id="PF00361"/>
    </source>
</evidence>
<dbReference type="AlphaFoldDB" id="A0A6B9VYC0"/>
<dbReference type="GO" id="GO:0015990">
    <property type="term" value="P:electron transport coupled proton transport"/>
    <property type="evidence" value="ECO:0007669"/>
    <property type="project" value="TreeGrafter"/>
</dbReference>
<dbReference type="PRINTS" id="PR01437">
    <property type="entry name" value="NUOXDRDTASE4"/>
</dbReference>
<evidence type="ECO:0000256" key="8">
    <source>
        <dbReference type="ARBA" id="ARBA00022692"/>
    </source>
</evidence>
<evidence type="ECO:0000256" key="9">
    <source>
        <dbReference type="ARBA" id="ARBA00022967"/>
    </source>
</evidence>
<dbReference type="InterPro" id="IPR000260">
    <property type="entry name" value="NADH4_N"/>
</dbReference>
<keyword evidence="12 17" id="KW-0520">NAD</keyword>
<evidence type="ECO:0000259" key="19">
    <source>
        <dbReference type="Pfam" id="PF01059"/>
    </source>
</evidence>
<geneLocation type="mitochondrion" evidence="20"/>
<feature type="transmembrane region" description="Helical" evidence="17">
    <location>
        <begin position="217"/>
        <end position="236"/>
    </location>
</feature>
<dbReference type="EC" id="7.1.1.2" evidence="4 17"/>
<evidence type="ECO:0000256" key="14">
    <source>
        <dbReference type="ARBA" id="ARBA00023128"/>
    </source>
</evidence>
<feature type="transmembrane region" description="Helical" evidence="17">
    <location>
        <begin position="420"/>
        <end position="439"/>
    </location>
</feature>
<feature type="transmembrane region" description="Helical" evidence="17">
    <location>
        <begin position="382"/>
        <end position="400"/>
    </location>
</feature>
<keyword evidence="14 17" id="KW-0496">Mitochondrion</keyword>
<evidence type="ECO:0000256" key="11">
    <source>
        <dbReference type="ARBA" id="ARBA00022989"/>
    </source>
</evidence>
<evidence type="ECO:0000256" key="5">
    <source>
        <dbReference type="ARBA" id="ARBA00021006"/>
    </source>
</evidence>
<dbReference type="Pfam" id="PF00361">
    <property type="entry name" value="Proton_antipo_M"/>
    <property type="match status" value="1"/>
</dbReference>
<dbReference type="GO" id="GO:0048039">
    <property type="term" value="F:ubiquinone binding"/>
    <property type="evidence" value="ECO:0007669"/>
    <property type="project" value="TreeGrafter"/>
</dbReference>
<gene>
    <name evidence="20" type="primary">nad4</name>
</gene>
<keyword evidence="10 17" id="KW-0249">Electron transport</keyword>
<sequence length="447" mass="50429">MIKFLMFIIFMIPFSGLYFVNWYMVQIMLMLLMFIFMLKIVLGLEIEYVGMGMGIDLMSYGLIMLSVWISLLMVLASVSVSKFGLNEKFFLFLILILLLFLVLSFSMLSMIGFYLFFEASLIPTLILIIGWGYQPERIQAGIYLLFYTLLASLPMLIGVLKILSDKGTLEFNLMEGCEVKNLLMYMSLIGAFLVKMPMFLVHLWLPSAHVEAPLAGSMILAGVLLKLGGYGLLRMFKLMVEVGVKFNFLWISISLIGGCLVSCICLRQVDMKSLIAYSSVSHMGILLGGLMTLNGWGMMSAYTMMISHGLCSSGLFCLSNTCYERTGSRSMMINKGMLTLMPSMSLWWFLLCSSNMAAPPSLNLMAEMGLFMSLISWNSFNGIWLGVMSFLSAGYSLYLYSYSQHGKFYSGVYSFSGGKLAEYALMLFHWLPLNILVMFSEYFCLWT</sequence>
<feature type="transmembrane region" description="Helical" evidence="17">
    <location>
        <begin position="274"/>
        <end position="293"/>
    </location>
</feature>
<evidence type="ECO:0000256" key="2">
    <source>
        <dbReference type="ARBA" id="ARBA00004225"/>
    </source>
</evidence>
<feature type="transmembrane region" description="Helical" evidence="17">
    <location>
        <begin position="6"/>
        <end position="24"/>
    </location>
</feature>
<comment type="catalytic activity">
    <reaction evidence="16 17">
        <text>a ubiquinone + NADH + 5 H(+)(in) = a ubiquinol + NAD(+) + 4 H(+)(out)</text>
        <dbReference type="Rhea" id="RHEA:29091"/>
        <dbReference type="Rhea" id="RHEA-COMP:9565"/>
        <dbReference type="Rhea" id="RHEA-COMP:9566"/>
        <dbReference type="ChEBI" id="CHEBI:15378"/>
        <dbReference type="ChEBI" id="CHEBI:16389"/>
        <dbReference type="ChEBI" id="CHEBI:17976"/>
        <dbReference type="ChEBI" id="CHEBI:57540"/>
        <dbReference type="ChEBI" id="CHEBI:57945"/>
        <dbReference type="EC" id="7.1.1.2"/>
    </reaction>
</comment>
<keyword evidence="13 17" id="KW-0830">Ubiquinone</keyword>
<evidence type="ECO:0000256" key="15">
    <source>
        <dbReference type="ARBA" id="ARBA00023136"/>
    </source>
</evidence>
<dbReference type="PANTHER" id="PTHR43507:SF20">
    <property type="entry name" value="NADH-UBIQUINONE OXIDOREDUCTASE CHAIN 4"/>
    <property type="match status" value="1"/>
</dbReference>
<dbReference type="InterPro" id="IPR003918">
    <property type="entry name" value="NADH_UbQ_OxRdtase"/>
</dbReference>
<comment type="function">
    <text evidence="17">Core subunit of the mitochondrial membrane respiratory chain NADH dehydrogenase (Complex I) which catalyzes electron transfer from NADH through the respiratory chain, using ubiquinone as an electron acceptor. Essential for the catalytic activity and assembly of complex I.</text>
</comment>
<keyword evidence="15 17" id="KW-0472">Membrane</keyword>
<dbReference type="PANTHER" id="PTHR43507">
    <property type="entry name" value="NADH-UBIQUINONE OXIDOREDUCTASE CHAIN 4"/>
    <property type="match status" value="1"/>
</dbReference>
<evidence type="ECO:0000256" key="1">
    <source>
        <dbReference type="ARBA" id="ARBA00003257"/>
    </source>
</evidence>
<evidence type="ECO:0000256" key="13">
    <source>
        <dbReference type="ARBA" id="ARBA00023075"/>
    </source>
</evidence>
<feature type="transmembrane region" description="Helical" evidence="17">
    <location>
        <begin position="248"/>
        <end position="267"/>
    </location>
</feature>
<feature type="domain" description="NADH:quinone oxidoreductase/Mrp antiporter transmembrane" evidence="18">
    <location>
        <begin position="109"/>
        <end position="389"/>
    </location>
</feature>